<evidence type="ECO:0000256" key="1">
    <source>
        <dbReference type="SAM" id="Phobius"/>
    </source>
</evidence>
<reference evidence="2" key="1">
    <citation type="submission" date="2021-11" db="EMBL/GenBank/DDBJ databases">
        <title>Streptomyces corallinus and Kineosporia corallina sp. nov., two new coral-derived marine actinobacteria.</title>
        <authorList>
            <person name="Buangrab K."/>
            <person name="Sutthacheep M."/>
            <person name="Yeemin T."/>
            <person name="Harunari E."/>
            <person name="Igarashi Y."/>
            <person name="Sripreechasak P."/>
            <person name="Kanchanasin P."/>
            <person name="Tanasupawat S."/>
            <person name="Phongsopitanun W."/>
        </authorList>
    </citation>
    <scope>NUCLEOTIDE SEQUENCE</scope>
    <source>
        <strain evidence="2">JCM 31032</strain>
    </source>
</reference>
<feature type="transmembrane region" description="Helical" evidence="1">
    <location>
        <begin position="20"/>
        <end position="39"/>
    </location>
</feature>
<dbReference type="GO" id="GO:0140359">
    <property type="term" value="F:ABC-type transporter activity"/>
    <property type="evidence" value="ECO:0007669"/>
    <property type="project" value="InterPro"/>
</dbReference>
<keyword evidence="1" id="KW-1133">Transmembrane helix</keyword>
<dbReference type="Proteomes" id="UP001138997">
    <property type="component" value="Unassembled WGS sequence"/>
</dbReference>
<dbReference type="AlphaFoldDB" id="A0A9X1SWU7"/>
<proteinExistence type="predicted"/>
<feature type="transmembrane region" description="Helical" evidence="1">
    <location>
        <begin position="80"/>
        <end position="100"/>
    </location>
</feature>
<feature type="transmembrane region" description="Helical" evidence="1">
    <location>
        <begin position="165"/>
        <end position="184"/>
    </location>
</feature>
<feature type="transmembrane region" description="Helical" evidence="1">
    <location>
        <begin position="191"/>
        <end position="208"/>
    </location>
</feature>
<comment type="caution">
    <text evidence="2">The sequence shown here is derived from an EMBL/GenBank/DDBJ whole genome shotgun (WGS) entry which is preliminary data.</text>
</comment>
<protein>
    <submittedName>
        <fullName evidence="2">ABC transporter permease</fullName>
    </submittedName>
</protein>
<dbReference type="RefSeq" id="WP_231438726.1">
    <property type="nucleotide sequence ID" value="NZ_JAJOMB010000001.1"/>
</dbReference>
<accession>A0A9X1SWU7</accession>
<gene>
    <name evidence="2" type="ORF">LR394_02795</name>
</gene>
<keyword evidence="1" id="KW-0812">Transmembrane</keyword>
<dbReference type="EMBL" id="JAJOMB010000001">
    <property type="protein sequence ID" value="MCD5309808.1"/>
    <property type="molecule type" value="Genomic_DNA"/>
</dbReference>
<keyword evidence="3" id="KW-1185">Reference proteome</keyword>
<name>A0A9X1SWU7_9ACTN</name>
<sequence length="284" mass="29478">MNAILNSARAELLRLRKWPAVWVTLVAWLLLASLFGYVFNYVAYKTGGSNFASEELGNAQIFAALLPENLPAVLVQGMPMFGGALMMVLGAIAAGNGYAYGSWKTVYTQGPSRSAVTAGSLLALTLFVLGVLLATLALFATYTGLIAATEANTIVWPAFSEVAKSFGAGFLVLEMWMLAGYFLGTVARGPALSVGLGLVWTLVLEMLLRGVGGLLGPVETFTQVLPGTAAGSLVGAIASGDPSAMDTPGVLNVLSGPTAAVSVGIYLVVLALGTMLLIRRRDVA</sequence>
<dbReference type="GO" id="GO:0005886">
    <property type="term" value="C:plasma membrane"/>
    <property type="evidence" value="ECO:0007669"/>
    <property type="project" value="UniProtKB-SubCell"/>
</dbReference>
<feature type="transmembrane region" description="Helical" evidence="1">
    <location>
        <begin position="121"/>
        <end position="145"/>
    </location>
</feature>
<organism evidence="2 3">
    <name type="scientific">Kineosporia babensis</name>
    <dbReference type="NCBI Taxonomy" id="499548"/>
    <lineage>
        <taxon>Bacteria</taxon>
        <taxon>Bacillati</taxon>
        <taxon>Actinomycetota</taxon>
        <taxon>Actinomycetes</taxon>
        <taxon>Kineosporiales</taxon>
        <taxon>Kineosporiaceae</taxon>
        <taxon>Kineosporia</taxon>
    </lineage>
</organism>
<keyword evidence="1" id="KW-0472">Membrane</keyword>
<feature type="transmembrane region" description="Helical" evidence="1">
    <location>
        <begin position="259"/>
        <end position="278"/>
    </location>
</feature>
<evidence type="ECO:0000313" key="3">
    <source>
        <dbReference type="Proteomes" id="UP001138997"/>
    </source>
</evidence>
<evidence type="ECO:0000313" key="2">
    <source>
        <dbReference type="EMBL" id="MCD5309808.1"/>
    </source>
</evidence>